<dbReference type="RefSeq" id="WP_209870995.1">
    <property type="nucleotide sequence ID" value="NZ_JAGGLV010000003.1"/>
</dbReference>
<dbReference type="InterPro" id="IPR025984">
    <property type="entry name" value="DCTPP"/>
</dbReference>
<dbReference type="Gene3D" id="1.10.287.1080">
    <property type="entry name" value="MazG-like"/>
    <property type="match status" value="1"/>
</dbReference>
<reference evidence="1 2" key="1">
    <citation type="submission" date="2021-03" db="EMBL/GenBank/DDBJ databases">
        <title>Genomic Encyclopedia of Type Strains, Phase IV (KMG-IV): sequencing the most valuable type-strain genomes for metagenomic binning, comparative biology and taxonomic classification.</title>
        <authorList>
            <person name="Goeker M."/>
        </authorList>
    </citation>
    <scope>NUCLEOTIDE SEQUENCE [LARGE SCALE GENOMIC DNA]</scope>
    <source>
        <strain evidence="1 2">DSM 101953</strain>
    </source>
</reference>
<name>A0ABS4NMR8_9BACL</name>
<dbReference type="GO" id="GO:0016787">
    <property type="term" value="F:hydrolase activity"/>
    <property type="evidence" value="ECO:0007669"/>
    <property type="project" value="UniProtKB-KW"/>
</dbReference>
<dbReference type="EMBL" id="JAGGLV010000003">
    <property type="protein sequence ID" value="MBP2111335.1"/>
    <property type="molecule type" value="Genomic_DNA"/>
</dbReference>
<protein>
    <submittedName>
        <fullName evidence="1">NTP pyrophosphatase (Non-canonical NTP hydrolase)</fullName>
    </submittedName>
</protein>
<keyword evidence="1" id="KW-0378">Hydrolase</keyword>
<organism evidence="1 2">
    <name type="scientific">Paenibacillus silagei</name>
    <dbReference type="NCBI Taxonomy" id="1670801"/>
    <lineage>
        <taxon>Bacteria</taxon>
        <taxon>Bacillati</taxon>
        <taxon>Bacillota</taxon>
        <taxon>Bacilli</taxon>
        <taxon>Bacillales</taxon>
        <taxon>Paenibacillaceae</taxon>
        <taxon>Paenibacillus</taxon>
    </lineage>
</organism>
<sequence>MIDLVQLQKRVYQNKLEKGFNVTDIYQEFCLTHGELSEACDAYRKKKDDLGEELADVAIYLIGLAEILGINLEEEIMNKIEKNESRVYENRDGVLIKVKD</sequence>
<gene>
    <name evidence="1" type="ORF">J2Z70_001476</name>
</gene>
<comment type="caution">
    <text evidence="1">The sequence shown here is derived from an EMBL/GenBank/DDBJ whole genome shotgun (WGS) entry which is preliminary data.</text>
</comment>
<accession>A0ABS4NMR8</accession>
<evidence type="ECO:0000313" key="1">
    <source>
        <dbReference type="EMBL" id="MBP2111335.1"/>
    </source>
</evidence>
<proteinExistence type="predicted"/>
<dbReference type="Pfam" id="PF12643">
    <property type="entry name" value="MazG-like"/>
    <property type="match status" value="1"/>
</dbReference>
<dbReference type="Proteomes" id="UP000773462">
    <property type="component" value="Unassembled WGS sequence"/>
</dbReference>
<evidence type="ECO:0000313" key="2">
    <source>
        <dbReference type="Proteomes" id="UP000773462"/>
    </source>
</evidence>
<keyword evidence="2" id="KW-1185">Reference proteome</keyword>
<dbReference type="SUPFAM" id="SSF101386">
    <property type="entry name" value="all-alpha NTP pyrophosphatases"/>
    <property type="match status" value="1"/>
</dbReference>